<feature type="domain" description="RING-type" evidence="6">
    <location>
        <begin position="17"/>
        <end position="59"/>
    </location>
</feature>
<keyword evidence="3" id="KW-0862">Zinc</keyword>
<dbReference type="PROSITE" id="PS50089">
    <property type="entry name" value="ZF_RING_2"/>
    <property type="match status" value="1"/>
</dbReference>
<dbReference type="PANTHER" id="PTHR25462:SF299">
    <property type="entry name" value="E3 UBIQUITIN-PROTEIN LIGASE TRIM56"/>
    <property type="match status" value="1"/>
</dbReference>
<dbReference type="SMART" id="SM00184">
    <property type="entry name" value="RING"/>
    <property type="match status" value="1"/>
</dbReference>
<dbReference type="InterPro" id="IPR001841">
    <property type="entry name" value="Znf_RING"/>
</dbReference>
<proteinExistence type="predicted"/>
<dbReference type="InterPro" id="IPR000315">
    <property type="entry name" value="Znf_B-box"/>
</dbReference>
<dbReference type="SUPFAM" id="SSF57850">
    <property type="entry name" value="RING/U-box"/>
    <property type="match status" value="1"/>
</dbReference>
<dbReference type="GO" id="GO:0008270">
    <property type="term" value="F:zinc ion binding"/>
    <property type="evidence" value="ECO:0007669"/>
    <property type="project" value="UniProtKB-KW"/>
</dbReference>
<feature type="domain" description="B box-type" evidence="7">
    <location>
        <begin position="94"/>
        <end position="141"/>
    </location>
</feature>
<dbReference type="PANTHER" id="PTHR25462">
    <property type="entry name" value="BONUS, ISOFORM C-RELATED"/>
    <property type="match status" value="1"/>
</dbReference>
<keyword evidence="5" id="KW-0175">Coiled coil</keyword>
<keyword evidence="1" id="KW-0479">Metal-binding</keyword>
<dbReference type="EMBL" id="MRZV01001566">
    <property type="protein sequence ID" value="PIK37067.1"/>
    <property type="molecule type" value="Genomic_DNA"/>
</dbReference>
<dbReference type="Gene3D" id="3.30.160.60">
    <property type="entry name" value="Classic Zinc Finger"/>
    <property type="match status" value="1"/>
</dbReference>
<dbReference type="GO" id="GO:0005654">
    <property type="term" value="C:nucleoplasm"/>
    <property type="evidence" value="ECO:0007669"/>
    <property type="project" value="TreeGrafter"/>
</dbReference>
<dbReference type="GO" id="GO:0061630">
    <property type="term" value="F:ubiquitin protein ligase activity"/>
    <property type="evidence" value="ECO:0007669"/>
    <property type="project" value="TreeGrafter"/>
</dbReference>
<gene>
    <name evidence="8" type="ORF">BSL78_26103</name>
</gene>
<dbReference type="STRING" id="307972.A0A2G8JMV6"/>
<dbReference type="Pfam" id="PF00097">
    <property type="entry name" value="zf-C3HC4"/>
    <property type="match status" value="1"/>
</dbReference>
<keyword evidence="9" id="KW-1185">Reference proteome</keyword>
<organism evidence="8 9">
    <name type="scientific">Stichopus japonicus</name>
    <name type="common">Sea cucumber</name>
    <dbReference type="NCBI Taxonomy" id="307972"/>
    <lineage>
        <taxon>Eukaryota</taxon>
        <taxon>Metazoa</taxon>
        <taxon>Echinodermata</taxon>
        <taxon>Eleutherozoa</taxon>
        <taxon>Echinozoa</taxon>
        <taxon>Holothuroidea</taxon>
        <taxon>Aspidochirotacea</taxon>
        <taxon>Aspidochirotida</taxon>
        <taxon>Stichopodidae</taxon>
        <taxon>Apostichopus</taxon>
    </lineage>
</organism>
<evidence type="ECO:0000256" key="3">
    <source>
        <dbReference type="ARBA" id="ARBA00022833"/>
    </source>
</evidence>
<dbReference type="OrthoDB" id="342730at2759"/>
<evidence type="ECO:0000256" key="5">
    <source>
        <dbReference type="SAM" id="Coils"/>
    </source>
</evidence>
<evidence type="ECO:0000313" key="8">
    <source>
        <dbReference type="EMBL" id="PIK37067.1"/>
    </source>
</evidence>
<dbReference type="InterPro" id="IPR047153">
    <property type="entry name" value="TRIM45/56/19-like"/>
</dbReference>
<dbReference type="PROSITE" id="PS00518">
    <property type="entry name" value="ZF_RING_1"/>
    <property type="match status" value="1"/>
</dbReference>
<comment type="caution">
    <text evidence="8">The sequence shown here is derived from an EMBL/GenBank/DDBJ whole genome shotgun (WGS) entry which is preliminary data.</text>
</comment>
<feature type="coiled-coil region" evidence="5">
    <location>
        <begin position="253"/>
        <end position="306"/>
    </location>
</feature>
<dbReference type="InterPro" id="IPR018957">
    <property type="entry name" value="Znf_C3HC4_RING-type"/>
</dbReference>
<dbReference type="Gene3D" id="3.30.40.10">
    <property type="entry name" value="Zinc/RING finger domain, C3HC4 (zinc finger)"/>
    <property type="match status" value="1"/>
</dbReference>
<dbReference type="GO" id="GO:0045087">
    <property type="term" value="P:innate immune response"/>
    <property type="evidence" value="ECO:0007669"/>
    <property type="project" value="TreeGrafter"/>
</dbReference>
<evidence type="ECO:0000256" key="4">
    <source>
        <dbReference type="PROSITE-ProRule" id="PRU00024"/>
    </source>
</evidence>
<dbReference type="GO" id="GO:0060340">
    <property type="term" value="P:positive regulation of type I interferon-mediated signaling pathway"/>
    <property type="evidence" value="ECO:0007669"/>
    <property type="project" value="TreeGrafter"/>
</dbReference>
<dbReference type="InterPro" id="IPR017907">
    <property type="entry name" value="Znf_RING_CS"/>
</dbReference>
<accession>A0A2G8JMV6</accession>
<evidence type="ECO:0000256" key="2">
    <source>
        <dbReference type="ARBA" id="ARBA00022771"/>
    </source>
</evidence>
<dbReference type="Proteomes" id="UP000230750">
    <property type="component" value="Unassembled WGS sequence"/>
</dbReference>
<dbReference type="PROSITE" id="PS50119">
    <property type="entry name" value="ZF_BBOX"/>
    <property type="match status" value="1"/>
</dbReference>
<evidence type="ECO:0000256" key="1">
    <source>
        <dbReference type="ARBA" id="ARBA00022723"/>
    </source>
</evidence>
<dbReference type="SUPFAM" id="SSF57845">
    <property type="entry name" value="B-box zinc-binding domain"/>
    <property type="match status" value="1"/>
</dbReference>
<evidence type="ECO:0000259" key="6">
    <source>
        <dbReference type="PROSITE" id="PS50089"/>
    </source>
</evidence>
<dbReference type="AlphaFoldDB" id="A0A2G8JMV6"/>
<reference evidence="8 9" key="1">
    <citation type="journal article" date="2017" name="PLoS Biol.">
        <title>The sea cucumber genome provides insights into morphological evolution and visceral regeneration.</title>
        <authorList>
            <person name="Zhang X."/>
            <person name="Sun L."/>
            <person name="Yuan J."/>
            <person name="Sun Y."/>
            <person name="Gao Y."/>
            <person name="Zhang L."/>
            <person name="Li S."/>
            <person name="Dai H."/>
            <person name="Hamel J.F."/>
            <person name="Liu C."/>
            <person name="Yu Y."/>
            <person name="Liu S."/>
            <person name="Lin W."/>
            <person name="Guo K."/>
            <person name="Jin S."/>
            <person name="Xu P."/>
            <person name="Storey K.B."/>
            <person name="Huan P."/>
            <person name="Zhang T."/>
            <person name="Zhou Y."/>
            <person name="Zhang J."/>
            <person name="Lin C."/>
            <person name="Li X."/>
            <person name="Xing L."/>
            <person name="Huo D."/>
            <person name="Sun M."/>
            <person name="Wang L."/>
            <person name="Mercier A."/>
            <person name="Li F."/>
            <person name="Yang H."/>
            <person name="Xiang J."/>
        </authorList>
    </citation>
    <scope>NUCLEOTIDE SEQUENCE [LARGE SCALE GENOMIC DNA]</scope>
    <source>
        <strain evidence="8">Shaxun</strain>
        <tissue evidence="8">Muscle</tissue>
    </source>
</reference>
<dbReference type="InterPro" id="IPR013083">
    <property type="entry name" value="Znf_RING/FYVE/PHD"/>
</dbReference>
<sequence>MASSTPLKDLAENFFMCSVCLDQFKEPKQLPCLHRYCKECLQKIIEASDDRKIKCPMCKQDFDILNNGVDYFKTDFHMKSMLEFITLQKSFENKDLKKCVSCSKNTEVSAYCFKCKDFLCNQCHGLHVSSKMFTDHRPRTLKLDNIEANNLTLDKLAALTEDPRCHAHVKKEAHLCCSSCENVPVCVACTYSQHKGHDLHDVTVLAERERKLLNPKLAELNIYKDKLYDLPNRIKSTSQKLHANAENMAEKIINQHKQQALEIKRKLAKQAMERTKGLNDIEERRKDEVNQNNRTWELELDQMNQKYIGIMRTTKRKYANESESFTKKCNENDGVLYRKLGELDANLKDLKTAKEIITKDNENELKKISDYCDHIIKRYENFTATTSSILASNDEWTDAQCIPDIRAAWNLFRRNEKGV</sequence>
<keyword evidence="2 4" id="KW-0863">Zinc-finger</keyword>
<evidence type="ECO:0000313" key="9">
    <source>
        <dbReference type="Proteomes" id="UP000230750"/>
    </source>
</evidence>
<evidence type="ECO:0000259" key="7">
    <source>
        <dbReference type="PROSITE" id="PS50119"/>
    </source>
</evidence>
<name>A0A2G8JMV6_STIJA</name>
<protein>
    <submittedName>
        <fullName evidence="8">Uncharacterized protein</fullName>
    </submittedName>
</protein>